<dbReference type="Proteomes" id="UP000054359">
    <property type="component" value="Unassembled WGS sequence"/>
</dbReference>
<evidence type="ECO:0000313" key="1">
    <source>
        <dbReference type="EMBL" id="KFM65459.1"/>
    </source>
</evidence>
<reference evidence="1 2" key="1">
    <citation type="submission" date="2013-11" db="EMBL/GenBank/DDBJ databases">
        <title>Genome sequencing of Stegodyphus mimosarum.</title>
        <authorList>
            <person name="Bechsgaard J."/>
        </authorList>
    </citation>
    <scope>NUCLEOTIDE SEQUENCE [LARGE SCALE GENOMIC DNA]</scope>
</reference>
<protein>
    <submittedName>
        <fullName evidence="1">Uncharacterized protein</fullName>
    </submittedName>
</protein>
<proteinExistence type="predicted"/>
<sequence length="56" mass="6543">MGQFSGFTQWPYLVFKYPLLQKHPETHSSGHSFLGSRYFLQLETQGELHASKCCFF</sequence>
<evidence type="ECO:0000313" key="2">
    <source>
        <dbReference type="Proteomes" id="UP000054359"/>
    </source>
</evidence>
<keyword evidence="2" id="KW-1185">Reference proteome</keyword>
<feature type="non-terminal residue" evidence="1">
    <location>
        <position position="56"/>
    </location>
</feature>
<name>A0A087TK20_STEMI</name>
<dbReference type="AlphaFoldDB" id="A0A087TK20"/>
<gene>
    <name evidence="1" type="ORF">X975_21699</name>
</gene>
<accession>A0A087TK20</accession>
<organism evidence="1 2">
    <name type="scientific">Stegodyphus mimosarum</name>
    <name type="common">African social velvet spider</name>
    <dbReference type="NCBI Taxonomy" id="407821"/>
    <lineage>
        <taxon>Eukaryota</taxon>
        <taxon>Metazoa</taxon>
        <taxon>Ecdysozoa</taxon>
        <taxon>Arthropoda</taxon>
        <taxon>Chelicerata</taxon>
        <taxon>Arachnida</taxon>
        <taxon>Araneae</taxon>
        <taxon>Araneomorphae</taxon>
        <taxon>Entelegynae</taxon>
        <taxon>Eresoidea</taxon>
        <taxon>Eresidae</taxon>
        <taxon>Stegodyphus</taxon>
    </lineage>
</organism>
<dbReference type="EMBL" id="KK115573">
    <property type="protein sequence ID" value="KFM65459.1"/>
    <property type="molecule type" value="Genomic_DNA"/>
</dbReference>